<keyword evidence="3" id="KW-0378">Hydrolase</keyword>
<keyword evidence="4" id="KW-1185">Reference proteome</keyword>
<evidence type="ECO:0000259" key="1">
    <source>
        <dbReference type="Pfam" id="PF03496"/>
    </source>
</evidence>
<dbReference type="GeneID" id="300198825"/>
<dbReference type="Proteomes" id="UP001302529">
    <property type="component" value="Segment"/>
</dbReference>
<dbReference type="GO" id="GO:0006508">
    <property type="term" value="P:proteolysis"/>
    <property type="evidence" value="ECO:0007669"/>
    <property type="project" value="UniProtKB-KW"/>
</dbReference>
<dbReference type="Pfam" id="PF04233">
    <property type="entry name" value="Phage_Mu_F"/>
    <property type="match status" value="1"/>
</dbReference>
<feature type="domain" description="ADP ribosyltransferase" evidence="1">
    <location>
        <begin position="331"/>
        <end position="484"/>
    </location>
</feature>
<feature type="domain" description="Phage head morphogenesis" evidence="2">
    <location>
        <begin position="148"/>
        <end position="274"/>
    </location>
</feature>
<dbReference type="GO" id="GO:0008233">
    <property type="term" value="F:peptidase activity"/>
    <property type="evidence" value="ECO:0007669"/>
    <property type="project" value="UniProtKB-KW"/>
</dbReference>
<protein>
    <submittedName>
        <fullName evidence="3">Head maturation protease</fullName>
    </submittedName>
</protein>
<dbReference type="GO" id="GO:0005576">
    <property type="term" value="C:extracellular region"/>
    <property type="evidence" value="ECO:0007669"/>
    <property type="project" value="InterPro"/>
</dbReference>
<dbReference type="RefSeq" id="YP_013605368.1">
    <property type="nucleotide sequence ID" value="NC_133305.1"/>
</dbReference>
<keyword evidence="3" id="KW-0645">Protease</keyword>
<evidence type="ECO:0000313" key="4">
    <source>
        <dbReference type="Proteomes" id="UP001302529"/>
    </source>
</evidence>
<organism evidence="3 4">
    <name type="scientific">Caudoviricetes sp. vir080</name>
    <dbReference type="NCBI Taxonomy" id="3068353"/>
    <lineage>
        <taxon>Viruses</taxon>
        <taxon>Duplodnaviria</taxon>
        <taxon>Heunggongvirae</taxon>
        <taxon>Uroviricota</taxon>
        <taxon>Caudoviricetes</taxon>
    </lineage>
</organism>
<reference evidence="3 4" key="1">
    <citation type="journal article" date="2023" name="Nat. Microbiol.">
        <title>A compendium of viruses from methanogenic archaea reveals their diversity and adaptations to the gut environment.</title>
        <authorList>
            <person name="Medvedeva S."/>
            <person name="Borrel G."/>
            <person name="Krupovic M."/>
            <person name="Gribaldo S."/>
        </authorList>
    </citation>
    <scope>NUCLEOTIDE SEQUENCE [LARGE SCALE GENOMIC DNA]</scope>
</reference>
<dbReference type="Gene3D" id="3.90.176.10">
    <property type="entry name" value="Toxin ADP-ribosyltransferase, Chain A, domain 1"/>
    <property type="match status" value="1"/>
</dbReference>
<evidence type="ECO:0000313" key="3">
    <source>
        <dbReference type="EMBL" id="DBA35405.1"/>
    </source>
</evidence>
<dbReference type="SUPFAM" id="SSF56399">
    <property type="entry name" value="ADP-ribosylation"/>
    <property type="match status" value="1"/>
</dbReference>
<dbReference type="Pfam" id="PF03496">
    <property type="entry name" value="ADPrib_exo_Tox"/>
    <property type="match status" value="1"/>
</dbReference>
<dbReference type="InterPro" id="IPR006528">
    <property type="entry name" value="Phage_head_morphogenesis_dom"/>
</dbReference>
<gene>
    <name evidence="3" type="ORF">vir080_00032</name>
</gene>
<sequence>MVSVERIKTNHMLLDDLGLWDEFRINKTRDSSVVQRYYNLLKELIDNQLSSTKSWLNTTEARNYFFNGAKYQREVFSALEEDLDELLEKNYFSIDSLLEDIYQRGKQKGYLDIKSKQRFTQADKLALQFAKDYNHGLVRNLSRDLRHTVKNEIFKGVIAGENPHEIARRLLKVGVQPLKNTTFTPLQRATLIAKTEVSRVQNTGILQSYANEGYTEVKILTAEDNNVCTTCLKYAYEFNKNENVIFDNHGEEKTHKIEDILGLIPFHPNCRCTVTAVWETKGEPPENPIVTNLTEDNNFNRYIIDNGKLYPIVGNTHKGRLDFEMDCGVFADNLTEEELEFIRLYTKKGDSILNFYLRGLQSPDRNPKQEWKNLVKEREVDISFERALELVRMVFNKGIVLNEPLVLIRRENNRYMKVEGNKKVYSDKGILSTSIGENVKSDVYGDELNYILVPAGTKVLYVEGITATQGDFEVMLPPGSNLEYIKDIGAHAKVWKLQ</sequence>
<accession>A0AA86XK30</accession>
<dbReference type="InterPro" id="IPR003540">
    <property type="entry name" value="ADP-ribosyltransferase"/>
</dbReference>
<dbReference type="EMBL" id="BK063677">
    <property type="protein sequence ID" value="DBA35405.1"/>
    <property type="molecule type" value="Genomic_DNA"/>
</dbReference>
<proteinExistence type="predicted"/>
<name>A0AA86XK30_9CAUD</name>
<evidence type="ECO:0000259" key="2">
    <source>
        <dbReference type="Pfam" id="PF04233"/>
    </source>
</evidence>